<reference evidence="4" key="1">
    <citation type="journal article" date="2014" name="Genome Biol. Evol.">
        <title>Pangenome evidence for extensive interdomain horizontal transfer affecting lineage core and shell genes in uncultured planktonic thaumarchaeota and euryarchaeota.</title>
        <authorList>
            <person name="Deschamps P."/>
            <person name="Zivanovic Y."/>
            <person name="Moreira D."/>
            <person name="Rodriguez-Valera F."/>
            <person name="Lopez-Garcia P."/>
        </authorList>
    </citation>
    <scope>NUCLEOTIDE SEQUENCE</scope>
</reference>
<dbReference type="EC" id="5.4.99.2" evidence="4"/>
<evidence type="ECO:0000256" key="1">
    <source>
        <dbReference type="ARBA" id="ARBA00023235"/>
    </source>
</evidence>
<evidence type="ECO:0000313" key="4">
    <source>
        <dbReference type="EMBL" id="AIF05863.1"/>
    </source>
</evidence>
<organism evidence="4">
    <name type="scientific">uncultured marine group II/III euryarchaeote KM3_188_A01</name>
    <dbReference type="NCBI Taxonomy" id="1457953"/>
    <lineage>
        <taxon>Archaea</taxon>
        <taxon>Methanobacteriati</taxon>
        <taxon>Methanobacteriota</taxon>
        <taxon>environmental samples</taxon>
    </lineage>
</organism>
<proteinExistence type="predicted"/>
<evidence type="ECO:0000256" key="2">
    <source>
        <dbReference type="SAM" id="MobiDB-lite"/>
    </source>
</evidence>
<dbReference type="AlphaFoldDB" id="A0A075GVL9"/>
<dbReference type="Pfam" id="PF01642">
    <property type="entry name" value="MM_CoA_mutase"/>
    <property type="match status" value="1"/>
</dbReference>
<dbReference type="NCBIfam" id="TIGR00641">
    <property type="entry name" value="acid_CoA_mut_N"/>
    <property type="match status" value="1"/>
</dbReference>
<keyword evidence="1 4" id="KW-0413">Isomerase</keyword>
<feature type="domain" description="Methylmalonyl-CoA mutase alpha/beta chain catalytic" evidence="3">
    <location>
        <begin position="50"/>
        <end position="564"/>
    </location>
</feature>
<protein>
    <submittedName>
        <fullName evidence="4">Methylmalonyl-CoA mutase N-terminal domain-containing protein (McmA1)</fullName>
        <ecNumber evidence="4">5.4.99.2</ecNumber>
    </submittedName>
</protein>
<dbReference type="Gene3D" id="3.20.20.240">
    <property type="entry name" value="Methylmalonyl-CoA mutase"/>
    <property type="match status" value="1"/>
</dbReference>
<dbReference type="InterPro" id="IPR006098">
    <property type="entry name" value="MMCoA_mutase_a_cat"/>
</dbReference>
<gene>
    <name evidence="4" type="primary">mcmA1</name>
</gene>
<feature type="region of interest" description="Disordered" evidence="2">
    <location>
        <begin position="1"/>
        <end position="25"/>
    </location>
</feature>
<evidence type="ECO:0000259" key="3">
    <source>
        <dbReference type="Pfam" id="PF01642"/>
    </source>
</evidence>
<dbReference type="SUPFAM" id="SSF51703">
    <property type="entry name" value="Cobalamin (vitamin B12)-dependent enzymes"/>
    <property type="match status" value="1"/>
</dbReference>
<accession>A0A075GVL9</accession>
<dbReference type="InterPro" id="IPR016176">
    <property type="entry name" value="Cbl-dep_enz_cat"/>
</dbReference>
<dbReference type="PANTHER" id="PTHR48101:SF1">
    <property type="entry name" value="METHYLMALONYL-COA MUTASE, LARGE SUBUNIT"/>
    <property type="match status" value="1"/>
</dbReference>
<dbReference type="EMBL" id="KF900752">
    <property type="protein sequence ID" value="AIF05863.1"/>
    <property type="molecule type" value="Genomic_DNA"/>
</dbReference>
<dbReference type="GO" id="GO:0004494">
    <property type="term" value="F:methylmalonyl-CoA mutase activity"/>
    <property type="evidence" value="ECO:0007669"/>
    <property type="project" value="UniProtKB-EC"/>
</dbReference>
<dbReference type="PANTHER" id="PTHR48101">
    <property type="entry name" value="METHYLMALONYL-COA MUTASE, MITOCHONDRIAL-RELATED"/>
    <property type="match status" value="1"/>
</dbReference>
<dbReference type="CDD" id="cd03680">
    <property type="entry name" value="MM_CoA_mutase_ICM_like"/>
    <property type="match status" value="1"/>
</dbReference>
<name>A0A075GVL9_9EURY</name>
<sequence>MTPPDGAAAGSGGGEQPRAGDLEAERARWERETLTPALARHPERLERFITTSGQEVGRLYTALDNASLDYGRDIGFPGEYPYTRGIHATMHRGRLWTMRMFAGFGSARETNARFKYLLSQGQTGLSTAFDLPTLYGYDSDSPTAVGEFGECGVGVSSLEDMAQLFDGIPLDKVTTSMTINSPAAITWAMYIANAENNGVPRAKLGGTIQNDILKEFIAQKEYLYPPLPSLRLVTDTVEFGTREMPKWNTISISGYHIREAGSTAAQELAFTLADGFAYVDDAVKRGLGVDEFAPRLSFFFNAHNDFFEEIAKYRAARRIWAREMREKYGAQDPRSWKLRFHTQTAGCSLTAQQPEVNIVRVAIQALAGVMGGTQSLHTDAMDEALALPSEKAAQIALRTQQVIAHESGAANVVDPLGGSYYLEWLTDDLERQARDYFDRIDSLGGVIPAIEKGWFQKEIAAAAYAYQREIDSGERKIVGVNAHTVDEPVEIPILEMDPKGFERQCARLARLRKQRDAKKHTAALDAVQKAAEGDDNLMPHFITAVRADATLGELCEVLRGVFGEYREPSEF</sequence>
<dbReference type="InterPro" id="IPR006099">
    <property type="entry name" value="MeMalonylCoA_mutase_a/b_cat"/>
</dbReference>
<dbReference type="GO" id="GO:0031419">
    <property type="term" value="F:cobalamin binding"/>
    <property type="evidence" value="ECO:0007669"/>
    <property type="project" value="InterPro"/>
</dbReference>